<dbReference type="Proteomes" id="UP001243375">
    <property type="component" value="Unassembled WGS sequence"/>
</dbReference>
<dbReference type="EMBL" id="JASBWU010000007">
    <property type="protein sequence ID" value="KAJ9120065.1"/>
    <property type="molecule type" value="Genomic_DNA"/>
</dbReference>
<organism evidence="1 2">
    <name type="scientific">Naganishia vaughanmartiniae</name>
    <dbReference type="NCBI Taxonomy" id="1424756"/>
    <lineage>
        <taxon>Eukaryota</taxon>
        <taxon>Fungi</taxon>
        <taxon>Dikarya</taxon>
        <taxon>Basidiomycota</taxon>
        <taxon>Agaricomycotina</taxon>
        <taxon>Tremellomycetes</taxon>
        <taxon>Filobasidiales</taxon>
        <taxon>Filobasidiaceae</taxon>
        <taxon>Naganishia</taxon>
    </lineage>
</organism>
<proteinExistence type="predicted"/>
<evidence type="ECO:0000313" key="1">
    <source>
        <dbReference type="EMBL" id="KAJ9120065.1"/>
    </source>
</evidence>
<sequence>MPYPYTNSRLDNDITTIAALDDGYSSDGIPLAVVAESAAVNSDDTIDFTDIVRYYWKGGELRYCVRTSEGNVLMNADDLDERFYGARVALWTFWRLKKRGRVNQARIRAHLRYRGVGGVFGRMFWHLLTKKEQDTLHNADKKGILHKVKL</sequence>
<name>A0ACC2X8Z6_9TREE</name>
<gene>
    <name evidence="1" type="ORF">QFC22_002963</name>
</gene>
<keyword evidence="2" id="KW-1185">Reference proteome</keyword>
<reference evidence="1" key="1">
    <citation type="submission" date="2023-04" db="EMBL/GenBank/DDBJ databases">
        <title>Draft Genome sequencing of Naganishia species isolated from polar environments using Oxford Nanopore Technology.</title>
        <authorList>
            <person name="Leo P."/>
            <person name="Venkateswaran K."/>
        </authorList>
    </citation>
    <scope>NUCLEOTIDE SEQUENCE</scope>
    <source>
        <strain evidence="1">MNA-CCFEE 5425</strain>
    </source>
</reference>
<accession>A0ACC2X8Z6</accession>
<comment type="caution">
    <text evidence="1">The sequence shown here is derived from an EMBL/GenBank/DDBJ whole genome shotgun (WGS) entry which is preliminary data.</text>
</comment>
<evidence type="ECO:0000313" key="2">
    <source>
        <dbReference type="Proteomes" id="UP001243375"/>
    </source>
</evidence>
<protein>
    <submittedName>
        <fullName evidence="1">Uncharacterized protein</fullName>
    </submittedName>
</protein>